<feature type="domain" description="Mannitol dehydrogenase C-terminal" evidence="3">
    <location>
        <begin position="286"/>
        <end position="474"/>
    </location>
</feature>
<dbReference type="RefSeq" id="WP_265683217.1">
    <property type="nucleotide sequence ID" value="NZ_CP120863.1"/>
</dbReference>
<dbReference type="InterPro" id="IPR013131">
    <property type="entry name" value="Mannitol_DH_N"/>
</dbReference>
<dbReference type="SUPFAM" id="SSF51735">
    <property type="entry name" value="NAD(P)-binding Rossmann-fold domains"/>
    <property type="match status" value="1"/>
</dbReference>
<feature type="domain" description="Mannitol dehydrogenase N-terminal" evidence="2">
    <location>
        <begin position="30"/>
        <end position="278"/>
    </location>
</feature>
<dbReference type="Pfam" id="PF08125">
    <property type="entry name" value="Mannitol_dh_C"/>
    <property type="match status" value="1"/>
</dbReference>
<dbReference type="InterPro" id="IPR036291">
    <property type="entry name" value="NAD(P)-bd_dom_sf"/>
</dbReference>
<name>A0ABY8F8Z1_9HYPH</name>
<keyword evidence="1" id="KW-0560">Oxidoreductase</keyword>
<organism evidence="4 5">
    <name type="scientific">Roseibium porphyridii</name>
    <dbReference type="NCBI Taxonomy" id="2866279"/>
    <lineage>
        <taxon>Bacteria</taxon>
        <taxon>Pseudomonadati</taxon>
        <taxon>Pseudomonadota</taxon>
        <taxon>Alphaproteobacteria</taxon>
        <taxon>Hyphomicrobiales</taxon>
        <taxon>Stappiaceae</taxon>
        <taxon>Roseibium</taxon>
    </lineage>
</organism>
<dbReference type="Gene3D" id="1.10.1040.10">
    <property type="entry name" value="N-(1-d-carboxylethyl)-l-norvaline Dehydrogenase, domain 2"/>
    <property type="match status" value="1"/>
</dbReference>
<proteinExistence type="predicted"/>
<gene>
    <name evidence="4" type="ORF">K1718_06595</name>
</gene>
<evidence type="ECO:0000259" key="3">
    <source>
        <dbReference type="Pfam" id="PF08125"/>
    </source>
</evidence>
<dbReference type="SUPFAM" id="SSF48179">
    <property type="entry name" value="6-phosphogluconate dehydrogenase C-terminal domain-like"/>
    <property type="match status" value="1"/>
</dbReference>
<dbReference type="Pfam" id="PF01232">
    <property type="entry name" value="Mannitol_dh"/>
    <property type="match status" value="1"/>
</dbReference>
<dbReference type="InterPro" id="IPR008927">
    <property type="entry name" value="6-PGluconate_DH-like_C_sf"/>
</dbReference>
<evidence type="ECO:0000256" key="1">
    <source>
        <dbReference type="ARBA" id="ARBA00023002"/>
    </source>
</evidence>
<dbReference type="InterPro" id="IPR050988">
    <property type="entry name" value="Mannitol_DH/Oxidoreductase"/>
</dbReference>
<dbReference type="InterPro" id="IPR000669">
    <property type="entry name" value="Mannitol_DH"/>
</dbReference>
<reference evidence="4 5" key="1">
    <citation type="submission" date="2023-03" db="EMBL/GenBank/DDBJ databases">
        <title>Roseibium porphyridii sp. nov. and Roseibium rhodosorbium sp. nov. isolated from marine algae, Porphyridium cruentum and Rhodosorus marinus, respectively.</title>
        <authorList>
            <person name="Lee M.W."/>
            <person name="Choi B.J."/>
            <person name="Lee J.K."/>
            <person name="Choi D.G."/>
            <person name="Baek J.H."/>
            <person name="Bayburt H."/>
            <person name="Kim J.M."/>
            <person name="Han D.M."/>
            <person name="Kim K.H."/>
            <person name="Jeon C.O."/>
        </authorList>
    </citation>
    <scope>NUCLEOTIDE SEQUENCE [LARGE SCALE GENOMIC DNA]</scope>
    <source>
        <strain evidence="4 5">KMA01</strain>
    </source>
</reference>
<dbReference type="PANTHER" id="PTHR43362">
    <property type="entry name" value="MANNITOL DEHYDROGENASE DSF1-RELATED"/>
    <property type="match status" value="1"/>
</dbReference>
<keyword evidence="5" id="KW-1185">Reference proteome</keyword>
<evidence type="ECO:0000313" key="5">
    <source>
        <dbReference type="Proteomes" id="UP001209803"/>
    </source>
</evidence>
<evidence type="ECO:0000259" key="2">
    <source>
        <dbReference type="Pfam" id="PF01232"/>
    </source>
</evidence>
<dbReference type="PANTHER" id="PTHR43362:SF1">
    <property type="entry name" value="MANNITOL DEHYDROGENASE 2-RELATED"/>
    <property type="match status" value="1"/>
</dbReference>
<dbReference type="EMBL" id="CP120863">
    <property type="protein sequence ID" value="WFE91014.1"/>
    <property type="molecule type" value="Genomic_DNA"/>
</dbReference>
<sequence>MTQKLNNTVLSSLPARIGRPRYDRAQLTAGILHIGVGNFHRAHQAVYLDNLFQLGEGLDWAIVGAGLKPYDEVMRARLADQDWLTTIVELEPEGLNARICGAMIDFVEVDPAVLIARLTDPAIRIVSLTITEGGYFVDPNTGGFDAGHPEILADLHDPANPRTVFGILVAALLKRRDIGLAPFTVMSCDNLPENGHVTEQAVVGFAEALSAETSAWIKGNVAFPSGMVDCITPATGDRERSLVTETFDLEDAAPVVCEPFRQWVLEDKFPSGRPPLEKVGVEFVEDVAPYELMKLRILNGGHAAIAYPAALLGHYFVHDAMNDPLIRNYLRKLEEEEVIPTVPPIQGVSFQSYLETVMTRFSNPAVGDTIPRLCFDGSNRQPKFILPTIQERLDKEQSVDGLALETALWCRYCLGEDETGHQIELQDGNSVLLKNWAVSVFKQGEEPFEMPDLFGPLGKDARFLGAFAEAVSQIAAIGVADTLQNYIEGGSGNARPERRIPAG</sequence>
<dbReference type="InterPro" id="IPR013328">
    <property type="entry name" value="6PGD_dom2"/>
</dbReference>
<dbReference type="InterPro" id="IPR013118">
    <property type="entry name" value="Mannitol_DH_C"/>
</dbReference>
<dbReference type="Proteomes" id="UP001209803">
    <property type="component" value="Chromosome"/>
</dbReference>
<accession>A0ABY8F8Z1</accession>
<protein>
    <submittedName>
        <fullName evidence="4">Mannitol dehydrogenase family protein</fullName>
    </submittedName>
</protein>
<dbReference type="PRINTS" id="PR00084">
    <property type="entry name" value="MTLDHDRGNASE"/>
</dbReference>
<evidence type="ECO:0000313" key="4">
    <source>
        <dbReference type="EMBL" id="WFE91014.1"/>
    </source>
</evidence>
<dbReference type="Gene3D" id="3.40.50.720">
    <property type="entry name" value="NAD(P)-binding Rossmann-like Domain"/>
    <property type="match status" value="1"/>
</dbReference>